<feature type="signal peptide" evidence="2">
    <location>
        <begin position="1"/>
        <end position="24"/>
    </location>
</feature>
<name>A0ABU1K569_9FLAO</name>
<reference evidence="3 4" key="1">
    <citation type="submission" date="2023-07" db="EMBL/GenBank/DDBJ databases">
        <title>Genomic Encyclopedia of Type Strains, Phase IV (KMG-IV): sequencing the most valuable type-strain genomes for metagenomic binning, comparative biology and taxonomic classification.</title>
        <authorList>
            <person name="Goeker M."/>
        </authorList>
    </citation>
    <scope>NUCLEOTIDE SEQUENCE [LARGE SCALE GENOMIC DNA]</scope>
    <source>
        <strain evidence="3 4">DSM 102814</strain>
    </source>
</reference>
<dbReference type="Pfam" id="PF16819">
    <property type="entry name" value="DUF5074"/>
    <property type="match status" value="1"/>
</dbReference>
<dbReference type="InterPro" id="IPR011044">
    <property type="entry name" value="Quino_amine_DH_bsu"/>
</dbReference>
<evidence type="ECO:0008006" key="5">
    <source>
        <dbReference type="Google" id="ProtNLM"/>
    </source>
</evidence>
<feature type="region of interest" description="Disordered" evidence="1">
    <location>
        <begin position="26"/>
        <end position="45"/>
    </location>
</feature>
<gene>
    <name evidence="3" type="ORF">GGR31_001396</name>
</gene>
<evidence type="ECO:0000313" key="3">
    <source>
        <dbReference type="EMBL" id="MDR6300753.1"/>
    </source>
</evidence>
<proteinExistence type="predicted"/>
<dbReference type="PROSITE" id="PS51257">
    <property type="entry name" value="PROKAR_LIPOPROTEIN"/>
    <property type="match status" value="1"/>
</dbReference>
<protein>
    <recommendedName>
        <fullName evidence="5">Quinoprotein amine dehydrogenase</fullName>
    </recommendedName>
</protein>
<sequence>MKKTTRFLALIFCSVLFLTSCSNDDDFTPPEDSKNPEEPGEEQGKYKNGIFVLNEGGIGTVTYISDDLENVEQTIFQNVNEGEDLGGYAQSIFFEDDLAYIISNGSNLITVVNRYTFELVGKVDSGLEVPRYGVIYNGKAYVTNQGDTLDGGVDDFLTIINLETLEVEQTIPLGAQGEALEFIEEENGKLYIQKSSYNLGKKIAVFNPTTNEVENTIETYYIDDNHPGLNSFEIEDGFIYTLSGNHLEKFNINTLTIESNVVLNYQEGDASKLEIEDDQIYFTVGTSVYTLGMEDTEKPEEPILTYNSDSEYGVMYGFEVEDNRIFVADGGDFASDSFVEVYDLEGNLLKNISVGLGPNGFYFND</sequence>
<dbReference type="Proteomes" id="UP001257659">
    <property type="component" value="Unassembled WGS sequence"/>
</dbReference>
<dbReference type="SUPFAM" id="SSF50969">
    <property type="entry name" value="YVTN repeat-like/Quinoprotein amine dehydrogenase"/>
    <property type="match status" value="1"/>
</dbReference>
<dbReference type="Gene3D" id="2.130.10.10">
    <property type="entry name" value="YVTN repeat-like/Quinoprotein amine dehydrogenase"/>
    <property type="match status" value="1"/>
</dbReference>
<dbReference type="InterPro" id="IPR015943">
    <property type="entry name" value="WD40/YVTN_repeat-like_dom_sf"/>
</dbReference>
<comment type="caution">
    <text evidence="3">The sequence shown here is derived from an EMBL/GenBank/DDBJ whole genome shotgun (WGS) entry which is preliminary data.</text>
</comment>
<dbReference type="InterPro" id="IPR031815">
    <property type="entry name" value="DUF5074"/>
</dbReference>
<keyword evidence="2" id="KW-0732">Signal</keyword>
<dbReference type="PANTHER" id="PTHR47197:SF3">
    <property type="entry name" value="DIHYDRO-HEME D1 DEHYDROGENASE"/>
    <property type="match status" value="1"/>
</dbReference>
<evidence type="ECO:0000313" key="4">
    <source>
        <dbReference type="Proteomes" id="UP001257659"/>
    </source>
</evidence>
<evidence type="ECO:0000256" key="1">
    <source>
        <dbReference type="SAM" id="MobiDB-lite"/>
    </source>
</evidence>
<evidence type="ECO:0000256" key="2">
    <source>
        <dbReference type="SAM" id="SignalP"/>
    </source>
</evidence>
<keyword evidence="4" id="KW-1185">Reference proteome</keyword>
<organism evidence="3 4">
    <name type="scientific">Mesonia maritima</name>
    <dbReference type="NCBI Taxonomy" id="1793873"/>
    <lineage>
        <taxon>Bacteria</taxon>
        <taxon>Pseudomonadati</taxon>
        <taxon>Bacteroidota</taxon>
        <taxon>Flavobacteriia</taxon>
        <taxon>Flavobacteriales</taxon>
        <taxon>Flavobacteriaceae</taxon>
        <taxon>Mesonia</taxon>
    </lineage>
</organism>
<dbReference type="RefSeq" id="WP_309727652.1">
    <property type="nucleotide sequence ID" value="NZ_JAVDQA010000003.1"/>
</dbReference>
<feature type="chain" id="PRO_5047218606" description="Quinoprotein amine dehydrogenase" evidence="2">
    <location>
        <begin position="25"/>
        <end position="365"/>
    </location>
</feature>
<dbReference type="PANTHER" id="PTHR47197">
    <property type="entry name" value="PROTEIN NIRF"/>
    <property type="match status" value="1"/>
</dbReference>
<dbReference type="InterPro" id="IPR051200">
    <property type="entry name" value="Host-pathogen_enzymatic-act"/>
</dbReference>
<dbReference type="EMBL" id="JAVDQA010000003">
    <property type="protein sequence ID" value="MDR6300753.1"/>
    <property type="molecule type" value="Genomic_DNA"/>
</dbReference>
<accession>A0ABU1K569</accession>
<feature type="compositionally biased region" description="Basic and acidic residues" evidence="1">
    <location>
        <begin position="31"/>
        <end position="45"/>
    </location>
</feature>